<keyword evidence="2" id="KW-1185">Reference proteome</keyword>
<organism evidence="1 2">
    <name type="scientific">Mycobacterium phage Lemuria</name>
    <dbReference type="NCBI Taxonomy" id="2599868"/>
    <lineage>
        <taxon>Viruses</taxon>
        <taxon>Duplodnaviria</taxon>
        <taxon>Heunggongvirae</taxon>
        <taxon>Uroviricota</taxon>
        <taxon>Caudoviricetes</taxon>
        <taxon>Gclasvirinae</taxon>
        <taxon>Jolieduovirus</taxon>
        <taxon>Jolieduovirus lemuria</taxon>
    </lineage>
</organism>
<proteinExistence type="predicted"/>
<name>A0A5J6TJK4_9CAUD</name>
<reference evidence="1 2" key="1">
    <citation type="submission" date="2019-07" db="EMBL/GenBank/DDBJ databases">
        <authorList>
            <person name="Divens A.M."/>
            <person name="Garlena R.A."/>
            <person name="Russell D.A."/>
            <person name="Pope W.H."/>
            <person name="Jacobs-Sera D."/>
            <person name="Hatfull G.F."/>
        </authorList>
    </citation>
    <scope>NUCLEOTIDE SEQUENCE [LARGE SCALE GENOMIC DNA]</scope>
</reference>
<dbReference type="RefSeq" id="YP_010051727.1">
    <property type="nucleotide sequence ID" value="NC_054446.1"/>
</dbReference>
<sequence>MAIVPDLTGRCAECDAAGGHHYSDCSVAIAAEREEHRRSRAVFEAVTGVGCQCGLCTADL</sequence>
<dbReference type="EMBL" id="MN234185">
    <property type="protein sequence ID" value="QFG10137.1"/>
    <property type="molecule type" value="Genomic_DNA"/>
</dbReference>
<accession>A0A5J6TJK4</accession>
<protein>
    <submittedName>
        <fullName evidence="1">Uncharacterized protein</fullName>
    </submittedName>
</protein>
<dbReference type="KEGG" id="vg:63926219"/>
<evidence type="ECO:0000313" key="1">
    <source>
        <dbReference type="EMBL" id="QFG10137.1"/>
    </source>
</evidence>
<dbReference type="Proteomes" id="UP000325760">
    <property type="component" value="Segment"/>
</dbReference>
<dbReference type="GeneID" id="63926219"/>
<evidence type="ECO:0000313" key="2">
    <source>
        <dbReference type="Proteomes" id="UP000325760"/>
    </source>
</evidence>
<gene>
    <name evidence="1" type="primary">57</name>
    <name evidence="1" type="ORF">PBI_LEMURIA_57</name>
</gene>